<evidence type="ECO:0000256" key="1">
    <source>
        <dbReference type="ARBA" id="ARBA00004127"/>
    </source>
</evidence>
<name>A0AAW0XX96_CHEQU</name>
<keyword evidence="7 9" id="KW-0472">Membrane</keyword>
<feature type="non-terminal residue" evidence="10">
    <location>
        <position position="1"/>
    </location>
</feature>
<comment type="subcellular location">
    <subcellularLocation>
        <location evidence="1">Endomembrane system</location>
        <topology evidence="1">Multi-pass membrane protein</topology>
    </subcellularLocation>
</comment>
<keyword evidence="4 9" id="KW-0812">Transmembrane</keyword>
<dbReference type="GO" id="GO:0005774">
    <property type="term" value="C:vacuolar membrane"/>
    <property type="evidence" value="ECO:0007669"/>
    <property type="project" value="TreeGrafter"/>
</dbReference>
<keyword evidence="11" id="KW-1185">Reference proteome</keyword>
<evidence type="ECO:0000313" key="11">
    <source>
        <dbReference type="Proteomes" id="UP001445076"/>
    </source>
</evidence>
<dbReference type="GO" id="GO:0015184">
    <property type="term" value="F:L-cystine transmembrane transporter activity"/>
    <property type="evidence" value="ECO:0007669"/>
    <property type="project" value="TreeGrafter"/>
</dbReference>
<dbReference type="PANTHER" id="PTHR13131:SF5">
    <property type="entry name" value="CYSTINOSIN"/>
    <property type="match status" value="1"/>
</dbReference>
<dbReference type="InterPro" id="IPR005282">
    <property type="entry name" value="LC_transporter"/>
</dbReference>
<evidence type="ECO:0000256" key="8">
    <source>
        <dbReference type="ARBA" id="ARBA00048473"/>
    </source>
</evidence>
<feature type="transmembrane region" description="Helical" evidence="9">
    <location>
        <begin position="95"/>
        <end position="118"/>
    </location>
</feature>
<evidence type="ECO:0000256" key="2">
    <source>
        <dbReference type="ARBA" id="ARBA00006855"/>
    </source>
</evidence>
<keyword evidence="3" id="KW-0813">Transport</keyword>
<comment type="catalytic activity">
    <reaction evidence="8">
        <text>L-cystine(out) + H(+)(out) = L-cystine(in) + H(+)(in)</text>
        <dbReference type="Rhea" id="RHEA:66172"/>
        <dbReference type="ChEBI" id="CHEBI:15378"/>
        <dbReference type="ChEBI" id="CHEBI:35491"/>
    </reaction>
    <physiologicalReaction direction="left-to-right" evidence="8">
        <dbReference type="Rhea" id="RHEA:66173"/>
    </physiologicalReaction>
</comment>
<evidence type="ECO:0000256" key="7">
    <source>
        <dbReference type="ARBA" id="ARBA00023136"/>
    </source>
</evidence>
<dbReference type="AlphaFoldDB" id="A0AAW0XX96"/>
<dbReference type="Proteomes" id="UP001445076">
    <property type="component" value="Unassembled WGS sequence"/>
</dbReference>
<feature type="transmembrane region" description="Helical" evidence="9">
    <location>
        <begin position="21"/>
        <end position="42"/>
    </location>
</feature>
<reference evidence="10 11" key="1">
    <citation type="journal article" date="2024" name="BMC Genomics">
        <title>Genome assembly of redclaw crayfish (Cherax quadricarinatus) provides insights into its immune adaptation and hypoxia tolerance.</title>
        <authorList>
            <person name="Liu Z."/>
            <person name="Zheng J."/>
            <person name="Li H."/>
            <person name="Fang K."/>
            <person name="Wang S."/>
            <person name="He J."/>
            <person name="Zhou D."/>
            <person name="Weng S."/>
            <person name="Chi M."/>
            <person name="Gu Z."/>
            <person name="He J."/>
            <person name="Li F."/>
            <person name="Wang M."/>
        </authorList>
    </citation>
    <scope>NUCLEOTIDE SEQUENCE [LARGE SCALE GENOMIC DNA]</scope>
    <source>
        <strain evidence="10">ZL_2023a</strain>
    </source>
</reference>
<protein>
    <recommendedName>
        <fullName evidence="12">Cystinosin-like protein</fullName>
    </recommendedName>
</protein>
<organism evidence="10 11">
    <name type="scientific">Cherax quadricarinatus</name>
    <name type="common">Australian red claw crayfish</name>
    <dbReference type="NCBI Taxonomy" id="27406"/>
    <lineage>
        <taxon>Eukaryota</taxon>
        <taxon>Metazoa</taxon>
        <taxon>Ecdysozoa</taxon>
        <taxon>Arthropoda</taxon>
        <taxon>Crustacea</taxon>
        <taxon>Multicrustacea</taxon>
        <taxon>Malacostraca</taxon>
        <taxon>Eumalacostraca</taxon>
        <taxon>Eucarida</taxon>
        <taxon>Decapoda</taxon>
        <taxon>Pleocyemata</taxon>
        <taxon>Astacidea</taxon>
        <taxon>Parastacoidea</taxon>
        <taxon>Parastacidae</taxon>
        <taxon>Cherax</taxon>
    </lineage>
</organism>
<evidence type="ECO:0000256" key="5">
    <source>
        <dbReference type="ARBA" id="ARBA00022737"/>
    </source>
</evidence>
<gene>
    <name evidence="10" type="ORF">OTU49_015635</name>
</gene>
<feature type="transmembrane region" description="Helical" evidence="9">
    <location>
        <begin position="54"/>
        <end position="75"/>
    </location>
</feature>
<evidence type="ECO:0000256" key="4">
    <source>
        <dbReference type="ARBA" id="ARBA00022692"/>
    </source>
</evidence>
<evidence type="ECO:0000313" key="10">
    <source>
        <dbReference type="EMBL" id="KAK8749012.1"/>
    </source>
</evidence>
<dbReference type="Gene3D" id="1.20.1280.290">
    <property type="match status" value="1"/>
</dbReference>
<keyword evidence="6 9" id="KW-1133">Transmembrane helix</keyword>
<dbReference type="Pfam" id="PF04193">
    <property type="entry name" value="PQ-loop"/>
    <property type="match status" value="1"/>
</dbReference>
<sequence>TDAFVQITVIRDATLQVLSDVLGWTYTIAWNISYLPQVWLNWRRKSVVGLSMDQITLSIFACICYLFFSVGLYAVPFLQEEFMKRYPRQVNHVRLNDVCFAAYSLCAQLVVIIQCFIYK</sequence>
<keyword evidence="5" id="KW-0677">Repeat</keyword>
<evidence type="ECO:0008006" key="12">
    <source>
        <dbReference type="Google" id="ProtNLM"/>
    </source>
</evidence>
<evidence type="ECO:0000256" key="3">
    <source>
        <dbReference type="ARBA" id="ARBA00022448"/>
    </source>
</evidence>
<evidence type="ECO:0000256" key="6">
    <source>
        <dbReference type="ARBA" id="ARBA00022989"/>
    </source>
</evidence>
<dbReference type="SMART" id="SM00679">
    <property type="entry name" value="CTNS"/>
    <property type="match status" value="1"/>
</dbReference>
<feature type="non-terminal residue" evidence="10">
    <location>
        <position position="119"/>
    </location>
</feature>
<comment type="caution">
    <text evidence="10">The sequence shown here is derived from an EMBL/GenBank/DDBJ whole genome shotgun (WGS) entry which is preliminary data.</text>
</comment>
<dbReference type="InterPro" id="IPR006603">
    <property type="entry name" value="PQ-loop_rpt"/>
</dbReference>
<evidence type="ECO:0000256" key="9">
    <source>
        <dbReference type="SAM" id="Phobius"/>
    </source>
</evidence>
<dbReference type="GO" id="GO:0012505">
    <property type="term" value="C:endomembrane system"/>
    <property type="evidence" value="ECO:0007669"/>
    <property type="project" value="UniProtKB-SubCell"/>
</dbReference>
<proteinExistence type="inferred from homology"/>
<dbReference type="PANTHER" id="PTHR13131">
    <property type="entry name" value="CYSTINOSIN"/>
    <property type="match status" value="1"/>
</dbReference>
<dbReference type="EMBL" id="JARKIK010000010">
    <property type="protein sequence ID" value="KAK8749012.1"/>
    <property type="molecule type" value="Genomic_DNA"/>
</dbReference>
<accession>A0AAW0XX96</accession>
<comment type="similarity">
    <text evidence="2">Belongs to the cystinosin family.</text>
</comment>